<comment type="caution">
    <text evidence="2">The sequence shown here is derived from an EMBL/GenBank/DDBJ whole genome shotgun (WGS) entry which is preliminary data.</text>
</comment>
<sequence length="144" mass="16597">MKKQGSIIVEAIASIMILSLTTTFIVSACMQNSKTLKERILCEEANRAVANLINEFKYNISSEEIEKMLENGQIGFRYDRDFSTKLLSSNVENLENGEEIWISKVSDEEIGLKLKIVANIRNDEIVTIIEKEFTKSWWMDEIQR</sequence>
<reference evidence="2" key="1">
    <citation type="submission" date="2019-12" db="EMBL/GenBank/DDBJ databases">
        <title>Microbes associate with the intestines of laboratory mice.</title>
        <authorList>
            <person name="Navarre W."/>
            <person name="Wong E."/>
        </authorList>
    </citation>
    <scope>NUCLEOTIDE SEQUENCE</scope>
    <source>
        <strain evidence="2">NM79_F5</strain>
    </source>
</reference>
<organism evidence="2 3">
    <name type="scientific">Clostridium chromiireducens</name>
    <dbReference type="NCBI Taxonomy" id="225345"/>
    <lineage>
        <taxon>Bacteria</taxon>
        <taxon>Bacillati</taxon>
        <taxon>Bacillota</taxon>
        <taxon>Clostridia</taxon>
        <taxon>Eubacteriales</taxon>
        <taxon>Clostridiaceae</taxon>
        <taxon>Clostridium</taxon>
    </lineage>
</organism>
<keyword evidence="1" id="KW-0472">Membrane</keyword>
<feature type="transmembrane region" description="Helical" evidence="1">
    <location>
        <begin position="6"/>
        <end position="30"/>
    </location>
</feature>
<dbReference type="EMBL" id="WSRQ01000022">
    <property type="protein sequence ID" value="MVX64845.1"/>
    <property type="molecule type" value="Genomic_DNA"/>
</dbReference>
<evidence type="ECO:0000313" key="2">
    <source>
        <dbReference type="EMBL" id="MVX64845.1"/>
    </source>
</evidence>
<gene>
    <name evidence="2" type="ORF">GKZ28_14200</name>
</gene>
<dbReference type="RefSeq" id="WP_160359690.1">
    <property type="nucleotide sequence ID" value="NZ_WSRQ01000022.1"/>
</dbReference>
<dbReference type="Proteomes" id="UP000656077">
    <property type="component" value="Unassembled WGS sequence"/>
</dbReference>
<accession>A0A964RNP6</accession>
<name>A0A964RNP6_9CLOT</name>
<protein>
    <submittedName>
        <fullName evidence="2">Uncharacterized protein</fullName>
    </submittedName>
</protein>
<keyword evidence="1" id="KW-0812">Transmembrane</keyword>
<evidence type="ECO:0000256" key="1">
    <source>
        <dbReference type="SAM" id="Phobius"/>
    </source>
</evidence>
<evidence type="ECO:0000313" key="3">
    <source>
        <dbReference type="Proteomes" id="UP000656077"/>
    </source>
</evidence>
<keyword evidence="1" id="KW-1133">Transmembrane helix</keyword>
<dbReference type="AlphaFoldDB" id="A0A964RNP6"/>
<dbReference type="PROSITE" id="PS51257">
    <property type="entry name" value="PROKAR_LIPOPROTEIN"/>
    <property type="match status" value="1"/>
</dbReference>
<proteinExistence type="predicted"/>